<proteinExistence type="predicted"/>
<reference evidence="2" key="1">
    <citation type="submission" date="2017-10" db="EMBL/GenBank/DDBJ databases">
        <title>Rapid genome shrinkage in a self-fertile nematode reveals novel sperm competition proteins.</title>
        <authorList>
            <person name="Yin D."/>
            <person name="Schwarz E.M."/>
            <person name="Thomas C.G."/>
            <person name="Felde R.L."/>
            <person name="Korf I.F."/>
            <person name="Cutter A.D."/>
            <person name="Schartner C.M."/>
            <person name="Ralston E.J."/>
            <person name="Meyer B.J."/>
            <person name="Haag E.S."/>
        </authorList>
    </citation>
    <scope>NUCLEOTIDE SEQUENCE [LARGE SCALE GENOMIC DNA]</scope>
    <source>
        <strain evidence="2">JU1422</strain>
    </source>
</reference>
<dbReference type="AlphaFoldDB" id="A0A2G5T1I1"/>
<evidence type="ECO:0000313" key="1">
    <source>
        <dbReference type="EMBL" id="PIC21254.1"/>
    </source>
</evidence>
<protein>
    <submittedName>
        <fullName evidence="1">Uncharacterized protein</fullName>
    </submittedName>
</protein>
<sequence length="246" mass="27698">MEKILAITIIHLEAIFIDMLGDIPNAWEISNGGDLAGGDGIQEIPNAWEISNGGDLAGGDHIEIDSIYLDHLSDALTKKDAKFQWNAQCQVSFDRAKLFLEGNLPHYQDSHCSPILTASNFLTASDFDYHCFKFYLINIIDRVCYLKRLNLVSKYAVHNTYKGLYWYNRPQFEVKSDSGSSQQVFGLMITAHSLDSFYSMDHLSRCCSSSAHHWMHSPKRMPSSNELLDANYHLIASMQAVAIVGQ</sequence>
<keyword evidence="2" id="KW-1185">Reference proteome</keyword>
<evidence type="ECO:0000313" key="2">
    <source>
        <dbReference type="Proteomes" id="UP000230233"/>
    </source>
</evidence>
<gene>
    <name evidence="1" type="primary">Cnig_chr_X.g26160</name>
    <name evidence="1" type="ORF">B9Z55_026160</name>
</gene>
<accession>A0A2G5T1I1</accession>
<name>A0A2G5T1I1_9PELO</name>
<comment type="caution">
    <text evidence="1">The sequence shown here is derived from an EMBL/GenBank/DDBJ whole genome shotgun (WGS) entry which is preliminary data.</text>
</comment>
<dbReference type="Proteomes" id="UP000230233">
    <property type="component" value="Chromosome X"/>
</dbReference>
<organism evidence="1 2">
    <name type="scientific">Caenorhabditis nigoni</name>
    <dbReference type="NCBI Taxonomy" id="1611254"/>
    <lineage>
        <taxon>Eukaryota</taxon>
        <taxon>Metazoa</taxon>
        <taxon>Ecdysozoa</taxon>
        <taxon>Nematoda</taxon>
        <taxon>Chromadorea</taxon>
        <taxon>Rhabditida</taxon>
        <taxon>Rhabditina</taxon>
        <taxon>Rhabditomorpha</taxon>
        <taxon>Rhabditoidea</taxon>
        <taxon>Rhabditidae</taxon>
        <taxon>Peloderinae</taxon>
        <taxon>Caenorhabditis</taxon>
    </lineage>
</organism>
<dbReference type="EMBL" id="PDUG01000006">
    <property type="protein sequence ID" value="PIC21254.1"/>
    <property type="molecule type" value="Genomic_DNA"/>
</dbReference>